<dbReference type="Pfam" id="PF13197">
    <property type="entry name" value="DUF4013"/>
    <property type="match status" value="1"/>
</dbReference>
<dbReference type="AlphaFoldDB" id="A0A8J8PDJ9"/>
<comment type="caution">
    <text evidence="2">The sequence shown here is derived from an EMBL/GenBank/DDBJ whole genome shotgun (WGS) entry which is preliminary data.</text>
</comment>
<evidence type="ECO:0000313" key="2">
    <source>
        <dbReference type="EMBL" id="TQQ83345.1"/>
    </source>
</evidence>
<accession>A0A8J8PDJ9</accession>
<dbReference type="Proteomes" id="UP000705823">
    <property type="component" value="Unassembled WGS sequence"/>
</dbReference>
<feature type="transmembrane region" description="Helical" evidence="1">
    <location>
        <begin position="161"/>
        <end position="183"/>
    </location>
</feature>
<dbReference type="InterPro" id="IPR025098">
    <property type="entry name" value="DUF4013"/>
</dbReference>
<proteinExistence type="predicted"/>
<protein>
    <submittedName>
        <fullName evidence="2">DUF4013 domain-containing protein</fullName>
    </submittedName>
</protein>
<sequence length="230" mass="24248">MEFERVLKYPMRSDEWQTTVLIGGLLVLFGALLLPLFVVYGYLVGTIRESLAGASRPRPFGDWRRLLVEGAQAWLISVVYLLVPAVVGALTVAGSTAAFASGSNAGGVLGAGGLLVGVVATVVLTLLFGYVSVVGIVNFAREERFGAAFDSGVIRAVAFDRAYAVTWLASVVIVLAAGLVSAIPVVGWLLTPFASFYAAVVAANLWADGFAQARDVTADHRSQRDEDPAV</sequence>
<feature type="transmembrane region" description="Helical" evidence="1">
    <location>
        <begin position="113"/>
        <end position="140"/>
    </location>
</feature>
<organism evidence="2 3">
    <name type="scientific">Halonotius terrestris</name>
    <dbReference type="NCBI Taxonomy" id="2487750"/>
    <lineage>
        <taxon>Archaea</taxon>
        <taxon>Methanobacteriati</taxon>
        <taxon>Methanobacteriota</taxon>
        <taxon>Stenosarchaea group</taxon>
        <taxon>Halobacteria</taxon>
        <taxon>Halobacteriales</taxon>
        <taxon>Haloferacaceae</taxon>
        <taxon>Halonotius</taxon>
    </lineage>
</organism>
<dbReference type="RefSeq" id="WP_142978251.1">
    <property type="nucleotide sequence ID" value="NZ_RKLU01000001.1"/>
</dbReference>
<keyword evidence="1" id="KW-1133">Transmembrane helix</keyword>
<evidence type="ECO:0000313" key="3">
    <source>
        <dbReference type="Proteomes" id="UP000705823"/>
    </source>
</evidence>
<dbReference type="EMBL" id="RKLU01000001">
    <property type="protein sequence ID" value="TQQ83345.1"/>
    <property type="molecule type" value="Genomic_DNA"/>
</dbReference>
<gene>
    <name evidence="2" type="ORF">EGH24_00650</name>
</gene>
<evidence type="ECO:0000256" key="1">
    <source>
        <dbReference type="SAM" id="Phobius"/>
    </source>
</evidence>
<feature type="transmembrane region" description="Helical" evidence="1">
    <location>
        <begin position="20"/>
        <end position="45"/>
    </location>
</feature>
<keyword evidence="1" id="KW-0472">Membrane</keyword>
<keyword evidence="1" id="KW-0812">Transmembrane</keyword>
<dbReference type="OrthoDB" id="107590at2157"/>
<reference evidence="2" key="1">
    <citation type="submission" date="2019-02" db="EMBL/GenBank/DDBJ databases">
        <title>Halonotius sp. a new haloarchaeum isolated from saline soil.</title>
        <authorList>
            <person name="Duran-Viseras A."/>
            <person name="Sanchez-Porro C."/>
            <person name="Ventosa A."/>
        </authorList>
    </citation>
    <scope>NUCLEOTIDE SEQUENCE</scope>
    <source>
        <strain evidence="2">F15B</strain>
    </source>
</reference>
<feature type="transmembrane region" description="Helical" evidence="1">
    <location>
        <begin position="66"/>
        <end position="93"/>
    </location>
</feature>
<keyword evidence="3" id="KW-1185">Reference proteome</keyword>
<name>A0A8J8PDJ9_9EURY</name>
<feature type="transmembrane region" description="Helical" evidence="1">
    <location>
        <begin position="189"/>
        <end position="207"/>
    </location>
</feature>